<sequence>PPHLYHVPRPQPPLNARHTSAPQSILEVNQRASMRTSPRQPSHPSAPAAGLAKQARAQPATHSSTAPLQSSKMRMRMPLRCWVSGQHDCVGDGFLRFIFCMHS</sequence>
<evidence type="ECO:0000256" key="1">
    <source>
        <dbReference type="SAM" id="MobiDB-lite"/>
    </source>
</evidence>
<feature type="compositionally biased region" description="Polar residues" evidence="1">
    <location>
        <begin position="17"/>
        <end position="43"/>
    </location>
</feature>
<accession>A0ABQ7GGM5</accession>
<keyword evidence="3" id="KW-1185">Reference proteome</keyword>
<feature type="compositionally biased region" description="Polar residues" evidence="1">
    <location>
        <begin position="60"/>
        <end position="71"/>
    </location>
</feature>
<feature type="compositionally biased region" description="Pro residues" evidence="1">
    <location>
        <begin position="1"/>
        <end position="13"/>
    </location>
</feature>
<dbReference type="Proteomes" id="UP000815325">
    <property type="component" value="Unassembled WGS sequence"/>
</dbReference>
<proteinExistence type="predicted"/>
<evidence type="ECO:0000313" key="2">
    <source>
        <dbReference type="EMBL" id="KAF5833763.1"/>
    </source>
</evidence>
<evidence type="ECO:0000313" key="3">
    <source>
        <dbReference type="Proteomes" id="UP000815325"/>
    </source>
</evidence>
<comment type="caution">
    <text evidence="2">The sequence shown here is derived from an EMBL/GenBank/DDBJ whole genome shotgun (WGS) entry which is preliminary data.</text>
</comment>
<organism evidence="2 3">
    <name type="scientific">Dunaliella salina</name>
    <name type="common">Green alga</name>
    <name type="synonym">Protococcus salinus</name>
    <dbReference type="NCBI Taxonomy" id="3046"/>
    <lineage>
        <taxon>Eukaryota</taxon>
        <taxon>Viridiplantae</taxon>
        <taxon>Chlorophyta</taxon>
        <taxon>core chlorophytes</taxon>
        <taxon>Chlorophyceae</taxon>
        <taxon>CS clade</taxon>
        <taxon>Chlamydomonadales</taxon>
        <taxon>Dunaliellaceae</taxon>
        <taxon>Dunaliella</taxon>
    </lineage>
</organism>
<feature type="non-terminal residue" evidence="2">
    <location>
        <position position="1"/>
    </location>
</feature>
<feature type="region of interest" description="Disordered" evidence="1">
    <location>
        <begin position="1"/>
        <end position="71"/>
    </location>
</feature>
<name>A0ABQ7GGM5_DUNSA</name>
<dbReference type="EMBL" id="MU069792">
    <property type="protein sequence ID" value="KAF5833763.1"/>
    <property type="molecule type" value="Genomic_DNA"/>
</dbReference>
<reference evidence="2" key="1">
    <citation type="submission" date="2017-08" db="EMBL/GenBank/DDBJ databases">
        <authorList>
            <person name="Polle J.E."/>
            <person name="Barry K."/>
            <person name="Cushman J."/>
            <person name="Schmutz J."/>
            <person name="Tran D."/>
            <person name="Hathwaick L.T."/>
            <person name="Yim W.C."/>
            <person name="Jenkins J."/>
            <person name="Mckie-Krisberg Z.M."/>
            <person name="Prochnik S."/>
            <person name="Lindquist E."/>
            <person name="Dockter R.B."/>
            <person name="Adam C."/>
            <person name="Molina H."/>
            <person name="Bunkerborg J."/>
            <person name="Jin E."/>
            <person name="Buchheim M."/>
            <person name="Magnuson J."/>
        </authorList>
    </citation>
    <scope>NUCLEOTIDE SEQUENCE</scope>
    <source>
        <strain evidence="2">CCAP 19/18</strain>
    </source>
</reference>
<gene>
    <name evidence="2" type="ORF">DUNSADRAFT_9787</name>
</gene>
<protein>
    <submittedName>
        <fullName evidence="2">Uncharacterized protein</fullName>
    </submittedName>
</protein>